<accession>A0A6A4HUP4</accession>
<dbReference type="GO" id="GO:0019674">
    <property type="term" value="P:NAD+ metabolic process"/>
    <property type="evidence" value="ECO:0007669"/>
    <property type="project" value="InterPro"/>
</dbReference>
<feature type="compositionally biased region" description="Low complexity" evidence="6">
    <location>
        <begin position="707"/>
        <end position="718"/>
    </location>
</feature>
<dbReference type="Gene3D" id="3.40.50.10330">
    <property type="entry name" value="Probable inorganic polyphosphate/atp-NAD kinase, domain 1"/>
    <property type="match status" value="1"/>
</dbReference>
<keyword evidence="5" id="KW-0520">NAD</keyword>
<dbReference type="Pfam" id="PF01513">
    <property type="entry name" value="NAD_kinase"/>
    <property type="match status" value="1"/>
</dbReference>
<dbReference type="SUPFAM" id="SSF111331">
    <property type="entry name" value="NAD kinase/diacylglycerol kinase-like"/>
    <property type="match status" value="1"/>
</dbReference>
<dbReference type="GO" id="GO:0003951">
    <property type="term" value="F:NAD+ kinase activity"/>
    <property type="evidence" value="ECO:0007669"/>
    <property type="project" value="InterPro"/>
</dbReference>
<feature type="compositionally biased region" description="Basic and acidic residues" evidence="6">
    <location>
        <begin position="611"/>
        <end position="626"/>
    </location>
</feature>
<keyword evidence="2" id="KW-0808">Transferase</keyword>
<sequence>MSRSPDTETFSTPPTTPGFSSFIQDSSIRPSLSRKSSRPSSLQLEQSGWNPDIVVEETSPVQSRKPQNGIASTRDQTATPTSSIAPTPSSSAMASTNGHHQRPLDSPCFVHSQLDKGASLTDWLRNRQSNGIYNDGPTDVGVSKSLHDSSPTSASSLSSSSLMSHLDDDEGEFGGNLTKQLAETAVGVREMSKQLGRARIRSNMQNILIITKARDNRLIKLTRQLALISYAQAPTSAEACYVDNQLRHSRRFDAEGIERDHPELFLPFPRRRTSSSNSLASMASASSEDFNVKEEGQLRYWTSAYLGGDGTVLFTSWLFQKIVPPVLPFALGSLGFLTNFDFADHQAVMDSVIDSGIRVNLRMRFTCTVYRAVTKQAKGRKAVKKGETGEILMRNIEQDGWEALEGGWSGAFNAPENGKVGRDKEIMCFTTRPVETFEVINDLVVDRGPSPYVSLLELFGDEHHMTTVQADGLTVSTPTGSTAYSLSAGGSLVHPEIPALLITPICPHTLSFRPMLLPDSMELRICVPYNSRSTAWASFDGRGRVELKQGDHIKVTASKYPFPTVCADKQSTDWFHSISRTLKWNERERQKSFVVVEEGPEKVSKPKAKKPAREGTPKPEQVRESETLDDDEEEDEVSDEEEEDKFDIDDSSPEAAALMTSAQVGNAQTARDIAVGHQKAQEIIAEEQLHKALSLSGLKSRRRSSRSRSNSPSGLRSGIDSPSRYAGPHPHLSPRHVEFASDSSNEPTGRNGARDELFAHRKVSGKSRIPKDREDLKTPTATNLNPRSRSRGRAHSRTQSGEYVGHRAFAVWGQDESDSNASDSDV</sequence>
<evidence type="ECO:0000256" key="5">
    <source>
        <dbReference type="ARBA" id="ARBA00023027"/>
    </source>
</evidence>
<evidence type="ECO:0000313" key="7">
    <source>
        <dbReference type="EMBL" id="KAE9401633.1"/>
    </source>
</evidence>
<dbReference type="Pfam" id="PF20143">
    <property type="entry name" value="NAD_kinase_C"/>
    <property type="match status" value="1"/>
</dbReference>
<dbReference type="FunFam" id="2.60.200.30:FF:000004">
    <property type="entry name" value="NAD kinase 2, chloroplastic"/>
    <property type="match status" value="1"/>
</dbReference>
<name>A0A6A4HUP4_9AGAR</name>
<evidence type="ECO:0000256" key="2">
    <source>
        <dbReference type="ARBA" id="ARBA00022679"/>
    </source>
</evidence>
<dbReference type="AlphaFoldDB" id="A0A6A4HUP4"/>
<organism evidence="7 8">
    <name type="scientific">Gymnopus androsaceus JB14</name>
    <dbReference type="NCBI Taxonomy" id="1447944"/>
    <lineage>
        <taxon>Eukaryota</taxon>
        <taxon>Fungi</taxon>
        <taxon>Dikarya</taxon>
        <taxon>Basidiomycota</taxon>
        <taxon>Agaricomycotina</taxon>
        <taxon>Agaricomycetes</taxon>
        <taxon>Agaricomycetidae</taxon>
        <taxon>Agaricales</taxon>
        <taxon>Marasmiineae</taxon>
        <taxon>Omphalotaceae</taxon>
        <taxon>Gymnopus</taxon>
    </lineage>
</organism>
<evidence type="ECO:0000256" key="1">
    <source>
        <dbReference type="ARBA" id="ARBA00010995"/>
    </source>
</evidence>
<evidence type="ECO:0000256" key="4">
    <source>
        <dbReference type="ARBA" id="ARBA00022857"/>
    </source>
</evidence>
<protein>
    <submittedName>
        <fullName evidence="7">ATP-NAD kinase</fullName>
    </submittedName>
</protein>
<dbReference type="InterPro" id="IPR016064">
    <property type="entry name" value="NAD/diacylglycerol_kinase_sf"/>
</dbReference>
<keyword evidence="3 7" id="KW-0418">Kinase</keyword>
<dbReference type="OrthoDB" id="24581at2759"/>
<feature type="compositionally biased region" description="Low complexity" evidence="6">
    <location>
        <begin position="148"/>
        <end position="164"/>
    </location>
</feature>
<dbReference type="Gene3D" id="2.60.200.30">
    <property type="entry name" value="Probable inorganic polyphosphate/atp-NAD kinase, domain 2"/>
    <property type="match status" value="1"/>
</dbReference>
<reference evidence="7" key="1">
    <citation type="journal article" date="2019" name="Environ. Microbiol.">
        <title>Fungal ecological strategies reflected in gene transcription - a case study of two litter decomposers.</title>
        <authorList>
            <person name="Barbi F."/>
            <person name="Kohler A."/>
            <person name="Barry K."/>
            <person name="Baskaran P."/>
            <person name="Daum C."/>
            <person name="Fauchery L."/>
            <person name="Ihrmark K."/>
            <person name="Kuo A."/>
            <person name="LaButti K."/>
            <person name="Lipzen A."/>
            <person name="Morin E."/>
            <person name="Grigoriev I.V."/>
            <person name="Henrissat B."/>
            <person name="Lindahl B."/>
            <person name="Martin F."/>
        </authorList>
    </citation>
    <scope>NUCLEOTIDE SEQUENCE</scope>
    <source>
        <strain evidence="7">JB14</strain>
    </source>
</reference>
<dbReference type="InterPro" id="IPR017438">
    <property type="entry name" value="ATP-NAD_kinase_N"/>
</dbReference>
<dbReference type="EMBL" id="ML769444">
    <property type="protein sequence ID" value="KAE9401633.1"/>
    <property type="molecule type" value="Genomic_DNA"/>
</dbReference>
<dbReference type="InterPro" id="IPR017437">
    <property type="entry name" value="ATP-NAD_kinase_PpnK-typ_C"/>
</dbReference>
<dbReference type="InterPro" id="IPR002504">
    <property type="entry name" value="NADK"/>
</dbReference>
<evidence type="ECO:0000256" key="3">
    <source>
        <dbReference type="ARBA" id="ARBA00022777"/>
    </source>
</evidence>
<feature type="region of interest" description="Disordered" evidence="6">
    <location>
        <begin position="132"/>
        <end position="175"/>
    </location>
</feature>
<feature type="region of interest" description="Disordered" evidence="6">
    <location>
        <begin position="693"/>
        <end position="826"/>
    </location>
</feature>
<dbReference type="HAMAP" id="MF_00361">
    <property type="entry name" value="NAD_kinase"/>
    <property type="match status" value="1"/>
</dbReference>
<feature type="compositionally biased region" description="Low complexity" evidence="6">
    <location>
        <begin position="7"/>
        <end position="42"/>
    </location>
</feature>
<feature type="compositionally biased region" description="Low complexity" evidence="6">
    <location>
        <begin position="77"/>
        <end position="96"/>
    </location>
</feature>
<dbReference type="PANTHER" id="PTHR20275:SF0">
    <property type="entry name" value="NAD KINASE"/>
    <property type="match status" value="1"/>
</dbReference>
<feature type="region of interest" description="Disordered" evidence="6">
    <location>
        <begin position="1"/>
        <end position="110"/>
    </location>
</feature>
<dbReference type="GO" id="GO:0006741">
    <property type="term" value="P:NADP+ biosynthetic process"/>
    <property type="evidence" value="ECO:0007669"/>
    <property type="project" value="InterPro"/>
</dbReference>
<keyword evidence="4" id="KW-0521">NADP</keyword>
<feature type="compositionally biased region" description="Polar residues" evidence="6">
    <location>
        <begin position="59"/>
        <end position="76"/>
    </location>
</feature>
<dbReference type="PANTHER" id="PTHR20275">
    <property type="entry name" value="NAD KINASE"/>
    <property type="match status" value="1"/>
</dbReference>
<feature type="region of interest" description="Disordered" evidence="6">
    <location>
        <begin position="595"/>
        <end position="654"/>
    </location>
</feature>
<dbReference type="Proteomes" id="UP000799118">
    <property type="component" value="Unassembled WGS sequence"/>
</dbReference>
<feature type="compositionally biased region" description="Acidic residues" evidence="6">
    <location>
        <begin position="627"/>
        <end position="652"/>
    </location>
</feature>
<evidence type="ECO:0000256" key="6">
    <source>
        <dbReference type="SAM" id="MobiDB-lite"/>
    </source>
</evidence>
<proteinExistence type="inferred from homology"/>
<keyword evidence="8" id="KW-1185">Reference proteome</keyword>
<evidence type="ECO:0000313" key="8">
    <source>
        <dbReference type="Proteomes" id="UP000799118"/>
    </source>
</evidence>
<comment type="similarity">
    <text evidence="1">Belongs to the NAD kinase family.</text>
</comment>
<gene>
    <name evidence="7" type="ORF">BT96DRAFT_1091859</name>
</gene>